<dbReference type="OrthoDB" id="7391705at2"/>
<evidence type="ECO:0000313" key="3">
    <source>
        <dbReference type="EMBL" id="TXC63595.1"/>
    </source>
</evidence>
<keyword evidence="2" id="KW-0812">Transmembrane</keyword>
<feature type="compositionally biased region" description="Basic and acidic residues" evidence="1">
    <location>
        <begin position="110"/>
        <end position="128"/>
    </location>
</feature>
<reference evidence="3 4" key="1">
    <citation type="journal article" date="2015" name="J. Microbiol.">
        <title>Sphingosinicella ginsenosidimutans sp. nov., with ginsenoside converting activity.</title>
        <authorList>
            <person name="Kim J.K."/>
            <person name="Kang M.S."/>
            <person name="Park S.C."/>
            <person name="Kim K.M."/>
            <person name="Choi K."/>
            <person name="Yoon M.H."/>
            <person name="Im W.T."/>
        </authorList>
    </citation>
    <scope>NUCLEOTIDE SEQUENCE [LARGE SCALE GENOMIC DNA]</scope>
    <source>
        <strain evidence="3 4">BS-11</strain>
    </source>
</reference>
<keyword evidence="4" id="KW-1185">Reference proteome</keyword>
<proteinExistence type="predicted"/>
<feature type="compositionally biased region" description="Basic and acidic residues" evidence="1">
    <location>
        <begin position="10"/>
        <end position="30"/>
    </location>
</feature>
<dbReference type="Proteomes" id="UP000321249">
    <property type="component" value="Unassembled WGS sequence"/>
</dbReference>
<dbReference type="EMBL" id="VOQQ01000001">
    <property type="protein sequence ID" value="TXC63595.1"/>
    <property type="molecule type" value="Genomic_DNA"/>
</dbReference>
<evidence type="ECO:0000313" key="4">
    <source>
        <dbReference type="Proteomes" id="UP000321249"/>
    </source>
</evidence>
<feature type="transmembrane region" description="Helical" evidence="2">
    <location>
        <begin position="55"/>
        <end position="72"/>
    </location>
</feature>
<name>A0A5C6TUM6_9SPHN</name>
<dbReference type="AlphaFoldDB" id="A0A5C6TUM6"/>
<evidence type="ECO:0000256" key="1">
    <source>
        <dbReference type="SAM" id="MobiDB-lite"/>
    </source>
</evidence>
<keyword evidence="2" id="KW-0472">Membrane</keyword>
<sequence>MGSSSNYATRLDDPTWPRQREAMPRHDPIPPRRPAPPDPDRVADAWAHFRRSMRWSTMAALATVALSLFWLWESGPVQIHMLIATALGVGLSVIVAGALMGLIFYSNRSGADDETGHGDQDDDDHWRR</sequence>
<evidence type="ECO:0000256" key="2">
    <source>
        <dbReference type="SAM" id="Phobius"/>
    </source>
</evidence>
<feature type="transmembrane region" description="Helical" evidence="2">
    <location>
        <begin position="78"/>
        <end position="105"/>
    </location>
</feature>
<accession>A0A5C6TUM6</accession>
<feature type="region of interest" description="Disordered" evidence="1">
    <location>
        <begin position="1"/>
        <end position="42"/>
    </location>
</feature>
<gene>
    <name evidence="3" type="ORF">FRZ32_07910</name>
</gene>
<feature type="region of interest" description="Disordered" evidence="1">
    <location>
        <begin position="108"/>
        <end position="128"/>
    </location>
</feature>
<keyword evidence="2" id="KW-1133">Transmembrane helix</keyword>
<protein>
    <submittedName>
        <fullName evidence="3">Uncharacterized protein</fullName>
    </submittedName>
</protein>
<organism evidence="3 4">
    <name type="scientific">Allosphingosinicella ginsenosidimutans</name>
    <dbReference type="NCBI Taxonomy" id="1176539"/>
    <lineage>
        <taxon>Bacteria</taxon>
        <taxon>Pseudomonadati</taxon>
        <taxon>Pseudomonadota</taxon>
        <taxon>Alphaproteobacteria</taxon>
        <taxon>Sphingomonadales</taxon>
        <taxon>Sphingomonadaceae</taxon>
        <taxon>Allosphingosinicella</taxon>
    </lineage>
</organism>
<comment type="caution">
    <text evidence="3">The sequence shown here is derived from an EMBL/GenBank/DDBJ whole genome shotgun (WGS) entry which is preliminary data.</text>
</comment>